<dbReference type="Gene3D" id="3.30.70.1060">
    <property type="entry name" value="Dimeric alpha+beta barrel"/>
    <property type="match status" value="1"/>
</dbReference>
<proteinExistence type="inferred from homology"/>
<dbReference type="EMBL" id="ADMS01000070">
    <property type="protein sequence ID" value="EFF75513.1"/>
    <property type="molecule type" value="Genomic_DNA"/>
</dbReference>
<evidence type="ECO:0000256" key="1">
    <source>
        <dbReference type="ARBA" id="ARBA00007689"/>
    </source>
</evidence>
<feature type="domain" description="YCII-related" evidence="2">
    <location>
        <begin position="8"/>
        <end position="107"/>
    </location>
</feature>
<name>D4XCD3_9BURK</name>
<dbReference type="PATRIC" id="fig|742159.3.peg.4091"/>
<dbReference type="AlphaFoldDB" id="D4XCD3"/>
<dbReference type="SUPFAM" id="SSF54909">
    <property type="entry name" value="Dimeric alpha+beta barrel"/>
    <property type="match status" value="1"/>
</dbReference>
<organism evidence="3 4">
    <name type="scientific">Achromobacter piechaudii ATCC 43553</name>
    <dbReference type="NCBI Taxonomy" id="742159"/>
    <lineage>
        <taxon>Bacteria</taxon>
        <taxon>Pseudomonadati</taxon>
        <taxon>Pseudomonadota</taxon>
        <taxon>Betaproteobacteria</taxon>
        <taxon>Burkholderiales</taxon>
        <taxon>Alcaligenaceae</taxon>
        <taxon>Achromobacter</taxon>
    </lineage>
</organism>
<evidence type="ECO:0000259" key="2">
    <source>
        <dbReference type="Pfam" id="PF03795"/>
    </source>
</evidence>
<dbReference type="InterPro" id="IPR011008">
    <property type="entry name" value="Dimeric_a/b-barrel"/>
</dbReference>
<comment type="similarity">
    <text evidence="1">Belongs to the YciI family.</text>
</comment>
<dbReference type="eggNOG" id="COG3795">
    <property type="taxonomic scope" value="Bacteria"/>
</dbReference>
<dbReference type="Proteomes" id="UP000004510">
    <property type="component" value="Unassembled WGS sequence"/>
</dbReference>
<reference evidence="4" key="1">
    <citation type="submission" date="2010-03" db="EMBL/GenBank/DDBJ databases">
        <title>Complete sequence of Mobiluncus curtisii ATCC 43063.</title>
        <authorList>
            <person name="Muzny D."/>
            <person name="Qin X."/>
            <person name="Deng J."/>
            <person name="Jiang H."/>
            <person name="Liu Y."/>
            <person name="Qu J."/>
            <person name="Song X.-Z."/>
            <person name="Zhang L."/>
            <person name="Thornton R."/>
            <person name="Coyle M."/>
            <person name="Francisco L."/>
            <person name="Jackson L."/>
            <person name="Javaid M."/>
            <person name="Korchina V."/>
            <person name="Kovar C."/>
            <person name="Mata R."/>
            <person name="Mathew T."/>
            <person name="Ngo R."/>
            <person name="Nguyen L."/>
            <person name="Nguyen N."/>
            <person name="Okwuonu G."/>
            <person name="Ongeri F."/>
            <person name="Pham C."/>
            <person name="Simmons D."/>
            <person name="Wilczek-Boney K."/>
            <person name="Hale W."/>
            <person name="Jakkamsetti A."/>
            <person name="Pham P."/>
            <person name="Ruth R."/>
            <person name="San Lucas F."/>
            <person name="Warren J."/>
            <person name="Zhang J."/>
            <person name="Zhao Z."/>
            <person name="Zhou C."/>
            <person name="Zhu D."/>
            <person name="Lee S."/>
            <person name="Bess C."/>
            <person name="Blankenburg K."/>
            <person name="Forbes L."/>
            <person name="Fu Q."/>
            <person name="Gubbala S."/>
            <person name="Hirani K."/>
            <person name="Jayaseelan J.C."/>
            <person name="Lara F."/>
            <person name="Munidasa M."/>
            <person name="Palculict T."/>
            <person name="Patil S."/>
            <person name="Pu L.-L."/>
            <person name="Saada N."/>
            <person name="Tang L."/>
            <person name="Weissenberger G."/>
            <person name="Zhu Y."/>
            <person name="Hemphill L."/>
            <person name="Shang Y."/>
            <person name="Youmans B."/>
            <person name="Ayvaz T."/>
            <person name="Ross M."/>
            <person name="Santibanez J."/>
            <person name="Aqrawi P."/>
            <person name="Gross S."/>
            <person name="Joshi V."/>
            <person name="Fowler G."/>
            <person name="Nazareth L."/>
            <person name="Reid J."/>
            <person name="Worley K."/>
            <person name="Petrosino J."/>
            <person name="Highlander S."/>
            <person name="Gibbs R."/>
            <person name="Gibbs R."/>
        </authorList>
    </citation>
    <scope>NUCLEOTIDE SEQUENCE [LARGE SCALE GENOMIC DNA]</scope>
    <source>
        <strain evidence="4">ATCC 43553</strain>
    </source>
</reference>
<comment type="caution">
    <text evidence="3">The sequence shown here is derived from an EMBL/GenBank/DDBJ whole genome shotgun (WGS) entry which is preliminary data.</text>
</comment>
<evidence type="ECO:0000313" key="3">
    <source>
        <dbReference type="EMBL" id="EFF75513.1"/>
    </source>
</evidence>
<gene>
    <name evidence="3" type="ORF">HMPREF0004_3130</name>
</gene>
<sequence length="111" mass="11647">MSMPKFIAIGYGDQAGYDRTAAAIRDAAHAHDAQLQKDGVLMGIAGTPVQVRNTDAAGVQTTQGPYLQSSLPVAGFSVIEATDLDEAIAIVSRTPCAVAHGVVEVWPLEQR</sequence>
<protein>
    <submittedName>
        <fullName evidence="3">DGPF domain protein</fullName>
    </submittedName>
</protein>
<accession>D4XCD3</accession>
<dbReference type="InterPro" id="IPR005545">
    <property type="entry name" value="YCII"/>
</dbReference>
<dbReference type="HOGENOM" id="CLU_2165538_0_0_4"/>
<evidence type="ECO:0000313" key="4">
    <source>
        <dbReference type="Proteomes" id="UP000004510"/>
    </source>
</evidence>
<dbReference type="Pfam" id="PF03795">
    <property type="entry name" value="YCII"/>
    <property type="match status" value="1"/>
</dbReference>